<evidence type="ECO:0000256" key="10">
    <source>
        <dbReference type="SAM" id="MobiDB-lite"/>
    </source>
</evidence>
<keyword evidence="7" id="KW-0833">Ubl conjugation pathway</keyword>
<dbReference type="Pfam" id="PF01485">
    <property type="entry name" value="IBR"/>
    <property type="match status" value="1"/>
</dbReference>
<dbReference type="Proteomes" id="UP000001554">
    <property type="component" value="Chromosome 5"/>
</dbReference>
<feature type="domain" description="RING-type" evidence="12">
    <location>
        <begin position="582"/>
        <end position="809"/>
    </location>
</feature>
<dbReference type="GO" id="GO:0008270">
    <property type="term" value="F:zinc ion binding"/>
    <property type="evidence" value="ECO:0007669"/>
    <property type="project" value="UniProtKB-KW"/>
</dbReference>
<evidence type="ECO:0000313" key="13">
    <source>
        <dbReference type="Proteomes" id="UP000001554"/>
    </source>
</evidence>
<name>A0A9J7L803_BRAFL</name>
<dbReference type="EC" id="2.3.2.31" evidence="2"/>
<evidence type="ECO:0000259" key="11">
    <source>
        <dbReference type="PROSITE" id="PS50089"/>
    </source>
</evidence>
<evidence type="ECO:0000256" key="3">
    <source>
        <dbReference type="ARBA" id="ARBA00022679"/>
    </source>
</evidence>
<evidence type="ECO:0000256" key="8">
    <source>
        <dbReference type="ARBA" id="ARBA00022833"/>
    </source>
</evidence>
<dbReference type="InterPro" id="IPR002867">
    <property type="entry name" value="IBR_dom"/>
</dbReference>
<dbReference type="Gene3D" id="3.30.40.10">
    <property type="entry name" value="Zinc/RING finger domain, C3HC4 (zinc finger)"/>
    <property type="match status" value="1"/>
</dbReference>
<dbReference type="PROSITE" id="PS50089">
    <property type="entry name" value="ZF_RING_2"/>
    <property type="match status" value="1"/>
</dbReference>
<evidence type="ECO:0000256" key="1">
    <source>
        <dbReference type="ARBA" id="ARBA00001798"/>
    </source>
</evidence>
<proteinExistence type="predicted"/>
<dbReference type="GO" id="GO:0016567">
    <property type="term" value="P:protein ubiquitination"/>
    <property type="evidence" value="ECO:0007669"/>
    <property type="project" value="InterPro"/>
</dbReference>
<dbReference type="AlphaFoldDB" id="A0A9J7L803"/>
<reference evidence="13" key="1">
    <citation type="journal article" date="2020" name="Nat. Ecol. Evol.">
        <title>Deeply conserved synteny resolves early events in vertebrate evolution.</title>
        <authorList>
            <person name="Simakov O."/>
            <person name="Marletaz F."/>
            <person name="Yue J.X."/>
            <person name="O'Connell B."/>
            <person name="Jenkins J."/>
            <person name="Brandt A."/>
            <person name="Calef R."/>
            <person name="Tung C.H."/>
            <person name="Huang T.K."/>
            <person name="Schmutz J."/>
            <person name="Satoh N."/>
            <person name="Yu J.K."/>
            <person name="Putnam N.H."/>
            <person name="Green R.E."/>
            <person name="Rokhsar D.S."/>
        </authorList>
    </citation>
    <scope>NUCLEOTIDE SEQUENCE [LARGE SCALE GENOMIC DNA]</scope>
    <source>
        <strain evidence="13">S238N-H82</strain>
    </source>
</reference>
<evidence type="ECO:0000256" key="2">
    <source>
        <dbReference type="ARBA" id="ARBA00012251"/>
    </source>
</evidence>
<keyword evidence="13" id="KW-1185">Reference proteome</keyword>
<dbReference type="OrthoDB" id="1431934at2759"/>
<gene>
    <name evidence="14" type="primary">LOC118416237</name>
</gene>
<sequence length="928" mass="104908">MVNRKGKYGCHTGNTLRMGCVARKKNKNYCAEFGIYVGLSGSARITAEEGQSILDDFSGFVDDGEISQSLSGLQVQQRRPWQWRDMRFGSNEVFFSMNKHKRWELPALLKNSVLDLERHEDSEYRVQVVEHELATAVTGVGRSKADVISVTDSKREIPQKKSKRQHAFATDLIAKAKPKKQGRRVRRRIIASQEEEEEEHDPIDDLPILRYECCYPRNTEVYPWYNERQCDQYHCSGKQETPRTKTLKKTKHQRDKKSDHWHGGYSRADFHKLGTFLEGTEDPDAESDTEELLEARQELPSTGEVLAALLDTTNTTRRKQRRMEPVFGKGCSVPNVASSTDIFVHPKGSAIVCSQITSDIEDSDIVEEYASATTNSHDKDDAEVLEVYEEKPTAQVFLTTDSLKPVELVAVGGAGYQEGQCVPRVLRLDLSDLVRSQGSEGRNMTTTGAQLLFEVGEEISIVDENGQTEECCNTRLSLVTDEEDAVDCETWGESWKGSVAMTVGDVVRQTACFLSNQLNNRPSQRVNQVHKKRKSHSLKVISEICKVKTRSMLPSEAVVSSYGKKPKENEHELQDTSQNAKFPTTCGICWSDICAADIPSAFAVQGCLHWFCRECWEIHVGTKVRQGSTDITCPECECSEVVDDTLLMVLLPTRLYCLYQRRVHNVAVDSDSSLHWCRDAKCGRVVSVVHSGEVGDPVPVTCECGSMWCSLCRAEPHWLSAGAGAPAGDTGHFCWTCGQEYQLHYKNGTFTCPKKPYALEAIEIDNLQVKNMSLYQQRWYKASLEHRKAQGQTRLTHTYKQAWKLARKMVLSTDVQLFYRLVEGKQEHTSDNLLSTYMELTGGAADMVMQMHQAAEFTAVLVSNTSRRVRRNSILNLWRKMTFIQDSINRILEEEKPCPSTVEERLGRLLHAGKRCLQNLHRLTAKKN</sequence>
<keyword evidence="8" id="KW-0862">Zinc</keyword>
<evidence type="ECO:0000256" key="6">
    <source>
        <dbReference type="ARBA" id="ARBA00022771"/>
    </source>
</evidence>
<evidence type="ECO:0000256" key="5">
    <source>
        <dbReference type="ARBA" id="ARBA00022737"/>
    </source>
</evidence>
<evidence type="ECO:0000313" key="14">
    <source>
        <dbReference type="RefSeq" id="XP_035677215.1"/>
    </source>
</evidence>
<keyword evidence="5" id="KW-0677">Repeat</keyword>
<dbReference type="GeneID" id="118416237"/>
<dbReference type="RefSeq" id="XP_035677215.1">
    <property type="nucleotide sequence ID" value="XM_035821322.1"/>
</dbReference>
<protein>
    <recommendedName>
        <fullName evidence="2">RBR-type E3 ubiquitin transferase</fullName>
        <ecNumber evidence="2">2.3.2.31</ecNumber>
    </recommendedName>
</protein>
<dbReference type="PROSITE" id="PS51873">
    <property type="entry name" value="TRIAD"/>
    <property type="match status" value="1"/>
</dbReference>
<dbReference type="SUPFAM" id="SSF57850">
    <property type="entry name" value="RING/U-box"/>
    <property type="match status" value="1"/>
</dbReference>
<keyword evidence="6 9" id="KW-0863">Zinc-finger</keyword>
<dbReference type="InterPro" id="IPR001841">
    <property type="entry name" value="Znf_RING"/>
</dbReference>
<dbReference type="GO" id="GO:0061630">
    <property type="term" value="F:ubiquitin protein ligase activity"/>
    <property type="evidence" value="ECO:0007669"/>
    <property type="project" value="UniProtKB-EC"/>
</dbReference>
<dbReference type="InterPro" id="IPR031127">
    <property type="entry name" value="E3_UB_ligase_RBR"/>
</dbReference>
<keyword evidence="3" id="KW-0808">Transferase</keyword>
<keyword evidence="4" id="KW-0479">Metal-binding</keyword>
<organism evidence="13 14">
    <name type="scientific">Branchiostoma floridae</name>
    <name type="common">Florida lancelet</name>
    <name type="synonym">Amphioxus</name>
    <dbReference type="NCBI Taxonomy" id="7739"/>
    <lineage>
        <taxon>Eukaryota</taxon>
        <taxon>Metazoa</taxon>
        <taxon>Chordata</taxon>
        <taxon>Cephalochordata</taxon>
        <taxon>Leptocardii</taxon>
        <taxon>Amphioxiformes</taxon>
        <taxon>Branchiostomatidae</taxon>
        <taxon>Branchiostoma</taxon>
    </lineage>
</organism>
<feature type="domain" description="RING-type" evidence="11">
    <location>
        <begin position="586"/>
        <end position="637"/>
    </location>
</feature>
<evidence type="ECO:0000256" key="7">
    <source>
        <dbReference type="ARBA" id="ARBA00022786"/>
    </source>
</evidence>
<dbReference type="InterPro" id="IPR013083">
    <property type="entry name" value="Znf_RING/FYVE/PHD"/>
</dbReference>
<dbReference type="KEGG" id="bfo:118416237"/>
<feature type="region of interest" description="Disordered" evidence="10">
    <location>
        <begin position="178"/>
        <end position="199"/>
    </location>
</feature>
<evidence type="ECO:0000256" key="4">
    <source>
        <dbReference type="ARBA" id="ARBA00022723"/>
    </source>
</evidence>
<feature type="compositionally biased region" description="Basic residues" evidence="10">
    <location>
        <begin position="178"/>
        <end position="189"/>
    </location>
</feature>
<reference evidence="14" key="2">
    <citation type="submission" date="2025-08" db="UniProtKB">
        <authorList>
            <consortium name="RefSeq"/>
        </authorList>
    </citation>
    <scope>IDENTIFICATION</scope>
    <source>
        <strain evidence="14">S238N-H82</strain>
        <tissue evidence="14">Testes</tissue>
    </source>
</reference>
<dbReference type="InterPro" id="IPR044066">
    <property type="entry name" value="TRIAD_supradom"/>
</dbReference>
<evidence type="ECO:0000259" key="12">
    <source>
        <dbReference type="PROSITE" id="PS51873"/>
    </source>
</evidence>
<feature type="region of interest" description="Disordered" evidence="10">
    <location>
        <begin position="236"/>
        <end position="263"/>
    </location>
</feature>
<evidence type="ECO:0000256" key="9">
    <source>
        <dbReference type="PROSITE-ProRule" id="PRU00175"/>
    </source>
</evidence>
<feature type="compositionally biased region" description="Basic residues" evidence="10">
    <location>
        <begin position="245"/>
        <end position="255"/>
    </location>
</feature>
<accession>A0A9J7L803</accession>
<dbReference type="PANTHER" id="PTHR11685">
    <property type="entry name" value="RBR FAMILY RING FINGER AND IBR DOMAIN-CONTAINING"/>
    <property type="match status" value="1"/>
</dbReference>
<comment type="catalytic activity">
    <reaction evidence="1">
        <text>[E2 ubiquitin-conjugating enzyme]-S-ubiquitinyl-L-cysteine + [acceptor protein]-L-lysine = [E2 ubiquitin-conjugating enzyme]-L-cysteine + [acceptor protein]-N(6)-ubiquitinyl-L-lysine.</text>
        <dbReference type="EC" id="2.3.2.31"/>
    </reaction>
</comment>
<dbReference type="OMA" id="CGAQFCW"/>